<dbReference type="SUPFAM" id="SSF53254">
    <property type="entry name" value="Phosphoglycerate mutase-like"/>
    <property type="match status" value="1"/>
</dbReference>
<evidence type="ECO:0000256" key="7">
    <source>
        <dbReference type="ARBA" id="ARBA00022801"/>
    </source>
</evidence>
<feature type="signal peptide" evidence="14">
    <location>
        <begin position="1"/>
        <end position="34"/>
    </location>
</feature>
<evidence type="ECO:0000256" key="1">
    <source>
        <dbReference type="ARBA" id="ARBA00004370"/>
    </source>
</evidence>
<comment type="catalytic activity">
    <reaction evidence="13">
        <text>(2R)-2,3-bisphosphoglycerate + H2O = (2R)-2-phosphoglycerate + phosphate</text>
        <dbReference type="Rhea" id="RHEA:27381"/>
        <dbReference type="ChEBI" id="CHEBI:15377"/>
        <dbReference type="ChEBI" id="CHEBI:43474"/>
        <dbReference type="ChEBI" id="CHEBI:58248"/>
        <dbReference type="ChEBI" id="CHEBI:58289"/>
        <dbReference type="EC" id="3.1.3.80"/>
    </reaction>
    <physiologicalReaction direction="left-to-right" evidence="13">
        <dbReference type="Rhea" id="RHEA:27382"/>
    </physiologicalReaction>
</comment>
<evidence type="ECO:0000256" key="2">
    <source>
        <dbReference type="ARBA" id="ARBA00008422"/>
    </source>
</evidence>
<evidence type="ECO:0000256" key="11">
    <source>
        <dbReference type="ARBA" id="ARBA00043671"/>
    </source>
</evidence>
<evidence type="ECO:0000256" key="4">
    <source>
        <dbReference type="ARBA" id="ARBA00013040"/>
    </source>
</evidence>
<sequence length="379" mass="42600">KTSPNFFLLTRLPEKMAMAAILLLILALFSNSKADQDFDVRQHLSTVTRYSAVKDIVDDSFLPSDIPDGCTPIHLNLVARHGTRTPTKKRMRELEKLAAHVQELVKDAKEKNLSLQKVPAWLQKWESPWKGKLTGGELDIKGEEEMYQLGIRVRERFPDIFNEEYHPDVYPIKTTQVPRASASAVAFGMGLFSGKGSLGPGRHRAFAVTSESRASDLVLRFLEVFILKGYGKSLNYRMGVPLLKDVVQSMEEAIKAKEDNQAPGSYEKARLRFAHAETVVPFSCLLGLFLEGSDFQRIQKEEPLGLPPKPPQNRNWRGSTVAPFAGNNMLVLYSCPANSSSKYFVQVLHNEHPTRMPGCGGTDFCPFEVFEERIVRPHL</sequence>
<evidence type="ECO:0000256" key="3">
    <source>
        <dbReference type="ARBA" id="ARBA00012976"/>
    </source>
</evidence>
<dbReference type="PANTHER" id="PTHR20963">
    <property type="entry name" value="MULTIPLE INOSITOL POLYPHOSPHATE PHOSPHATASE-RELATED"/>
    <property type="match status" value="1"/>
</dbReference>
<dbReference type="Gramene" id="EOY17692">
    <property type="protein sequence ID" value="EOY17692"/>
    <property type="gene ID" value="TCM_042449"/>
</dbReference>
<comment type="catalytic activity">
    <reaction evidence="12">
        <text>1D-myo-inositol hexakisphosphate + H2O = 1D-myo-inositol 1,2,4,5,6-pentakisphosphate + phosphate</text>
        <dbReference type="Rhea" id="RHEA:16989"/>
        <dbReference type="ChEBI" id="CHEBI:15377"/>
        <dbReference type="ChEBI" id="CHEBI:43474"/>
        <dbReference type="ChEBI" id="CHEBI:57798"/>
        <dbReference type="ChEBI" id="CHEBI:58130"/>
        <dbReference type="EC" id="3.1.3.62"/>
    </reaction>
    <physiologicalReaction direction="left-to-right" evidence="12">
        <dbReference type="Rhea" id="RHEA:16990"/>
    </physiologicalReaction>
</comment>
<name>A0A061FM17_THECC</name>
<keyword evidence="7" id="KW-0378">Hydrolase</keyword>
<keyword evidence="8" id="KW-0472">Membrane</keyword>
<feature type="chain" id="PRO_5001598471" description="Multiple inositol polyphosphate phosphatase 1" evidence="14">
    <location>
        <begin position="35"/>
        <end position="379"/>
    </location>
</feature>
<dbReference type="Gene3D" id="3.40.50.1240">
    <property type="entry name" value="Phosphoglycerate mutase-like"/>
    <property type="match status" value="2"/>
</dbReference>
<evidence type="ECO:0000256" key="12">
    <source>
        <dbReference type="ARBA" id="ARBA00043691"/>
    </source>
</evidence>
<gene>
    <name evidence="15" type="ORF">TCM_042449</name>
</gene>
<accession>A0A061FM17</accession>
<keyword evidence="6 14" id="KW-0732">Signal</keyword>
<dbReference type="InterPro" id="IPR000560">
    <property type="entry name" value="His_Pase_clade-2"/>
</dbReference>
<evidence type="ECO:0000313" key="15">
    <source>
        <dbReference type="EMBL" id="EOY17692.1"/>
    </source>
</evidence>
<dbReference type="EC" id="3.1.3.62" evidence="4"/>
<dbReference type="InterPro" id="IPR029033">
    <property type="entry name" value="His_PPase_superfam"/>
</dbReference>
<comment type="catalytic activity">
    <reaction evidence="11">
        <text>1D-myo-inositol 1,2,4,5,6-pentakisphosphate + H2O = 1D-myo-inositol 1,2,5,6-tetrakisphosphate + phosphate</text>
        <dbReference type="Rhea" id="RHEA:77115"/>
        <dbReference type="ChEBI" id="CHEBI:15377"/>
        <dbReference type="ChEBI" id="CHEBI:43474"/>
        <dbReference type="ChEBI" id="CHEBI:57798"/>
        <dbReference type="ChEBI" id="CHEBI:195535"/>
        <dbReference type="EC" id="3.1.3.62"/>
    </reaction>
    <physiologicalReaction direction="left-to-right" evidence="11">
        <dbReference type="Rhea" id="RHEA:77116"/>
    </physiologicalReaction>
</comment>
<dbReference type="PANTHER" id="PTHR20963:SF8">
    <property type="entry name" value="MULTIPLE INOSITOL POLYPHOSPHATE PHOSPHATASE 1"/>
    <property type="match status" value="1"/>
</dbReference>
<dbReference type="AlphaFoldDB" id="A0A061FM17"/>
<protein>
    <recommendedName>
        <fullName evidence="5">Multiple inositol polyphosphate phosphatase 1</fullName>
        <ecNumber evidence="4">3.1.3.62</ecNumber>
        <ecNumber evidence="3">3.1.3.80</ecNumber>
    </recommendedName>
    <alternativeName>
        <fullName evidence="9">2,3-bisphosphoglycerate 3-phosphatase</fullName>
    </alternativeName>
</protein>
<organism evidence="15 16">
    <name type="scientific">Theobroma cacao</name>
    <name type="common">Cacao</name>
    <name type="synonym">Cocoa</name>
    <dbReference type="NCBI Taxonomy" id="3641"/>
    <lineage>
        <taxon>Eukaryota</taxon>
        <taxon>Viridiplantae</taxon>
        <taxon>Streptophyta</taxon>
        <taxon>Embryophyta</taxon>
        <taxon>Tracheophyta</taxon>
        <taxon>Spermatophyta</taxon>
        <taxon>Magnoliopsida</taxon>
        <taxon>eudicotyledons</taxon>
        <taxon>Gunneridae</taxon>
        <taxon>Pentapetalae</taxon>
        <taxon>rosids</taxon>
        <taxon>malvids</taxon>
        <taxon>Malvales</taxon>
        <taxon>Malvaceae</taxon>
        <taxon>Byttnerioideae</taxon>
        <taxon>Theobroma</taxon>
    </lineage>
</organism>
<evidence type="ECO:0000256" key="13">
    <source>
        <dbReference type="ARBA" id="ARBA00043832"/>
    </source>
</evidence>
<comment type="similarity">
    <text evidence="2">Belongs to the histidine acid phosphatase family. MINPP1 subfamily.</text>
</comment>
<dbReference type="GO" id="GO:0034417">
    <property type="term" value="F:bisphosphoglycerate 3-phosphatase activity"/>
    <property type="evidence" value="ECO:0007669"/>
    <property type="project" value="UniProtKB-EC"/>
</dbReference>
<feature type="non-terminal residue" evidence="15">
    <location>
        <position position="1"/>
    </location>
</feature>
<dbReference type="Pfam" id="PF00328">
    <property type="entry name" value="His_Phos_2"/>
    <property type="match status" value="2"/>
</dbReference>
<evidence type="ECO:0000256" key="10">
    <source>
        <dbReference type="ARBA" id="ARBA00043668"/>
    </source>
</evidence>
<comment type="catalytic activity">
    <reaction evidence="10">
        <text>1D-myo-inositol 1,2,5,6-tetrakisphosphate + H2O = 1D-myo-inositol 1,2,6-trisphosphate + phosphate</text>
        <dbReference type="Rhea" id="RHEA:77119"/>
        <dbReference type="ChEBI" id="CHEBI:15377"/>
        <dbReference type="ChEBI" id="CHEBI:43474"/>
        <dbReference type="ChEBI" id="CHEBI:195535"/>
        <dbReference type="ChEBI" id="CHEBI:195537"/>
        <dbReference type="EC" id="3.1.3.62"/>
    </reaction>
    <physiologicalReaction direction="left-to-right" evidence="10">
        <dbReference type="Rhea" id="RHEA:77120"/>
    </physiologicalReaction>
</comment>
<keyword evidence="16" id="KW-1185">Reference proteome</keyword>
<evidence type="ECO:0000256" key="8">
    <source>
        <dbReference type="ARBA" id="ARBA00023136"/>
    </source>
</evidence>
<evidence type="ECO:0000256" key="14">
    <source>
        <dbReference type="SAM" id="SignalP"/>
    </source>
</evidence>
<evidence type="ECO:0000256" key="6">
    <source>
        <dbReference type="ARBA" id="ARBA00022729"/>
    </source>
</evidence>
<dbReference type="EC" id="3.1.3.80" evidence="3"/>
<evidence type="ECO:0000256" key="5">
    <source>
        <dbReference type="ARBA" id="ARBA00018097"/>
    </source>
</evidence>
<dbReference type="Proteomes" id="UP000026915">
    <property type="component" value="Chromosome 10"/>
</dbReference>
<comment type="subcellular location">
    <subcellularLocation>
        <location evidence="1">Membrane</location>
    </subcellularLocation>
</comment>
<dbReference type="HOGENOM" id="CLU_029165_0_0_1"/>
<evidence type="ECO:0000256" key="9">
    <source>
        <dbReference type="ARBA" id="ARBA00031642"/>
    </source>
</evidence>
<feature type="non-terminal residue" evidence="15">
    <location>
        <position position="379"/>
    </location>
</feature>
<evidence type="ECO:0000313" key="16">
    <source>
        <dbReference type="Proteomes" id="UP000026915"/>
    </source>
</evidence>
<proteinExistence type="inferred from homology"/>
<dbReference type="CDD" id="cd07061">
    <property type="entry name" value="HP_HAP_like"/>
    <property type="match status" value="1"/>
</dbReference>
<dbReference type="EMBL" id="CM001888">
    <property type="protein sequence ID" value="EOY17692.1"/>
    <property type="molecule type" value="Genomic_DNA"/>
</dbReference>
<reference evidence="15 16" key="1">
    <citation type="journal article" date="2013" name="Genome Biol.">
        <title>The genome sequence of the most widely cultivated cacao type and its use to identify candidate genes regulating pod color.</title>
        <authorList>
            <person name="Motamayor J.C."/>
            <person name="Mockaitis K."/>
            <person name="Schmutz J."/>
            <person name="Haiminen N."/>
            <person name="Iii D.L."/>
            <person name="Cornejo O."/>
            <person name="Findley S.D."/>
            <person name="Zheng P."/>
            <person name="Utro F."/>
            <person name="Royaert S."/>
            <person name="Saski C."/>
            <person name="Jenkins J."/>
            <person name="Podicheti R."/>
            <person name="Zhao M."/>
            <person name="Scheffler B.E."/>
            <person name="Stack J.C."/>
            <person name="Feltus F.A."/>
            <person name="Mustiga G.M."/>
            <person name="Amores F."/>
            <person name="Phillips W."/>
            <person name="Marelli J.P."/>
            <person name="May G.D."/>
            <person name="Shapiro H."/>
            <person name="Ma J."/>
            <person name="Bustamante C.D."/>
            <person name="Schnell R.J."/>
            <person name="Main D."/>
            <person name="Gilbert D."/>
            <person name="Parida L."/>
            <person name="Kuhn D.N."/>
        </authorList>
    </citation>
    <scope>NUCLEOTIDE SEQUENCE [LARGE SCALE GENOMIC DNA]</scope>
    <source>
        <strain evidence="16">cv. Matina 1-6</strain>
    </source>
</reference>
<dbReference type="GO" id="GO:0016020">
    <property type="term" value="C:membrane"/>
    <property type="evidence" value="ECO:0007669"/>
    <property type="project" value="UniProtKB-SubCell"/>
</dbReference>